<keyword evidence="2" id="KW-1185">Reference proteome</keyword>
<dbReference type="RefSeq" id="WP_341419475.1">
    <property type="nucleotide sequence ID" value="NZ_JBBPCC010000029.1"/>
</dbReference>
<dbReference type="EMBL" id="JBBPCC010000029">
    <property type="protein sequence ID" value="MEK8132341.1"/>
    <property type="molecule type" value="Genomic_DNA"/>
</dbReference>
<protein>
    <submittedName>
        <fullName evidence="1">Uncharacterized protein</fullName>
    </submittedName>
</protein>
<gene>
    <name evidence="1" type="ORF">WMW72_31020</name>
</gene>
<reference evidence="1 2" key="1">
    <citation type="submission" date="2024-04" db="EMBL/GenBank/DDBJ databases">
        <title>draft genome sequnece of Paenibacillus filicis.</title>
        <authorList>
            <person name="Kim D.-U."/>
        </authorList>
    </citation>
    <scope>NUCLEOTIDE SEQUENCE [LARGE SCALE GENOMIC DNA]</scope>
    <source>
        <strain evidence="1 2">KACC14197</strain>
    </source>
</reference>
<evidence type="ECO:0000313" key="1">
    <source>
        <dbReference type="EMBL" id="MEK8132341.1"/>
    </source>
</evidence>
<dbReference type="Proteomes" id="UP001469365">
    <property type="component" value="Unassembled WGS sequence"/>
</dbReference>
<proteinExistence type="predicted"/>
<organism evidence="1 2">
    <name type="scientific">Paenibacillus filicis</name>
    <dbReference type="NCBI Taxonomy" id="669464"/>
    <lineage>
        <taxon>Bacteria</taxon>
        <taxon>Bacillati</taxon>
        <taxon>Bacillota</taxon>
        <taxon>Bacilli</taxon>
        <taxon>Bacillales</taxon>
        <taxon>Paenibacillaceae</taxon>
        <taxon>Paenibacillus</taxon>
    </lineage>
</organism>
<sequence length="57" mass="7210">MDSNNFYDDLRVKFKDEDRAKLVMQQLYTYRENKLKRKWWQKITLSRKPKTKPKSWE</sequence>
<name>A0ABU9DTY7_9BACL</name>
<evidence type="ECO:0000313" key="2">
    <source>
        <dbReference type="Proteomes" id="UP001469365"/>
    </source>
</evidence>
<comment type="caution">
    <text evidence="1">The sequence shown here is derived from an EMBL/GenBank/DDBJ whole genome shotgun (WGS) entry which is preliminary data.</text>
</comment>
<accession>A0ABU9DTY7</accession>